<evidence type="ECO:0000313" key="4">
    <source>
        <dbReference type="Proteomes" id="UP000675747"/>
    </source>
</evidence>
<feature type="chain" id="PRO_5042774246" evidence="1">
    <location>
        <begin position="22"/>
        <end position="257"/>
    </location>
</feature>
<feature type="signal peptide" evidence="1">
    <location>
        <begin position="1"/>
        <end position="21"/>
    </location>
</feature>
<accession>A0A8J7VUX0</accession>
<comment type="caution">
    <text evidence="2">The sequence shown here is derived from an EMBL/GenBank/DDBJ whole genome shotgun (WGS) entry which is preliminary data.</text>
</comment>
<proteinExistence type="predicted"/>
<sequence length="257" mass="26770">MSKPAVLPLALALAAAPVAGAQVAPDPEALCGASSSYDLTVGEDALLFERTAPAPARVRIARDGSLGLDGVAADLRLEDQDRLALIAAEVDALVPEVRALGHRAADAAVAAVRAQAQQSAGRVDPELERRLEDRRRQLHARIDASRSTRDWQGDAFDGYVRELVADIAPLLAAGLGERALAAAMAGDMAAAGALRDEVAGLQGTFEARLRAALAPLEPQARALCPRLQRIDRLEAGLAVRAAGAPLDLITIDPGAVR</sequence>
<dbReference type="RefSeq" id="WP_211926264.1">
    <property type="nucleotide sequence ID" value="NZ_JAGQFT020000008.1"/>
</dbReference>
<dbReference type="Proteomes" id="UP000675747">
    <property type="component" value="Unassembled WGS sequence"/>
</dbReference>
<gene>
    <name evidence="3" type="ORF">KB893_012755</name>
    <name evidence="2" type="ORF">KB893_07295</name>
</gene>
<reference evidence="3 4" key="1">
    <citation type="journal article" date="2021" name="Microbiol. Resour. Announc.">
        <title>Draft Genome Sequence of Coralloluteibacterium stylophorae LMG 29479T.</title>
        <authorList>
            <person name="Karlyshev A.V."/>
            <person name="Kudryashova E.B."/>
            <person name="Ariskina E.V."/>
            <person name="Conroy A.P."/>
            <person name="Abidueva E.Y."/>
        </authorList>
    </citation>
    <scope>NUCLEOTIDE SEQUENCE [LARGE SCALE GENOMIC DNA]</scope>
    <source>
        <strain evidence="3 4">LMG 29479</strain>
    </source>
</reference>
<dbReference type="Pfam" id="PF11101">
    <property type="entry name" value="DUF2884"/>
    <property type="match status" value="1"/>
</dbReference>
<protein>
    <submittedName>
        <fullName evidence="2">DUF2884 family protein</fullName>
    </submittedName>
</protein>
<reference evidence="2" key="2">
    <citation type="submission" date="2021-04" db="EMBL/GenBank/DDBJ databases">
        <authorList>
            <person name="Karlyshev A.V."/>
        </authorList>
    </citation>
    <scope>NUCLEOTIDE SEQUENCE</scope>
    <source>
        <strain evidence="2">LMG 29479</strain>
    </source>
</reference>
<organism evidence="2">
    <name type="scientific">Coralloluteibacterium stylophorae</name>
    <dbReference type="NCBI Taxonomy" id="1776034"/>
    <lineage>
        <taxon>Bacteria</taxon>
        <taxon>Pseudomonadati</taxon>
        <taxon>Pseudomonadota</taxon>
        <taxon>Gammaproteobacteria</taxon>
        <taxon>Lysobacterales</taxon>
        <taxon>Lysobacteraceae</taxon>
        <taxon>Coralloluteibacterium</taxon>
    </lineage>
</organism>
<keyword evidence="1" id="KW-0732">Signal</keyword>
<name>A0A8J7VUX0_9GAMM</name>
<dbReference type="EMBL" id="JAGQFT010000045">
    <property type="protein sequence ID" value="MBR0562319.1"/>
    <property type="molecule type" value="Genomic_DNA"/>
</dbReference>
<dbReference type="InterPro" id="IPR021307">
    <property type="entry name" value="DUF2884"/>
</dbReference>
<evidence type="ECO:0000313" key="3">
    <source>
        <dbReference type="EMBL" id="MBS7458001.1"/>
    </source>
</evidence>
<evidence type="ECO:0000256" key="1">
    <source>
        <dbReference type="SAM" id="SignalP"/>
    </source>
</evidence>
<dbReference type="EMBL" id="JAGQFT020000008">
    <property type="protein sequence ID" value="MBS7458001.1"/>
    <property type="molecule type" value="Genomic_DNA"/>
</dbReference>
<dbReference type="AlphaFoldDB" id="A0A8J7VUX0"/>
<keyword evidence="4" id="KW-1185">Reference proteome</keyword>
<evidence type="ECO:0000313" key="2">
    <source>
        <dbReference type="EMBL" id="MBR0562319.1"/>
    </source>
</evidence>